<sequence>MTTHSPRQVEHTITVAAPAEAVYELIADVRNWPRIFPPTIHVEYVQKGEHDEYIQIWATANGEAKNWTSRRILQPEQLRINFQQTVSVAPVASMGGAWLIEEQPGGALVRLLHEYRAVDDDPASMDWIDQAVDRNSRSELAALKQNVEAAHAAGELTFSFEDSVHIDGRAEDAFAFINEAGLWSERLPHVAKVRLDEDEQGLQTLEMDTVAKDGSTHTTKSYRVTFPVHSIAYKQVTLPALLTLHTGLWTFQEQPGGGVVARSQHTVVLNPETIAGVLGPQATVEDARAYVHSALSTNSLATLGHARTYAEKAR</sequence>
<gene>
    <name evidence="1" type="ORF">SCOCK_10359</name>
</gene>
<organism evidence="1 2">
    <name type="scientific">Actinacidiphila cocklensis</name>
    <dbReference type="NCBI Taxonomy" id="887465"/>
    <lineage>
        <taxon>Bacteria</taxon>
        <taxon>Bacillati</taxon>
        <taxon>Actinomycetota</taxon>
        <taxon>Actinomycetes</taxon>
        <taxon>Kitasatosporales</taxon>
        <taxon>Streptomycetaceae</taxon>
        <taxon>Actinacidiphila</taxon>
    </lineage>
</organism>
<dbReference type="InterPro" id="IPR019587">
    <property type="entry name" value="Polyketide_cyclase/dehydratase"/>
</dbReference>
<keyword evidence="2" id="KW-1185">Reference proteome</keyword>
<protein>
    <submittedName>
        <fullName evidence="1">Granaticin polyketide synthase bifunctional cyclase/dehydratase</fullName>
    </submittedName>
</protein>
<dbReference type="Gene3D" id="3.30.530.20">
    <property type="match status" value="2"/>
</dbReference>
<proteinExistence type="predicted"/>
<dbReference type="InterPro" id="IPR023393">
    <property type="entry name" value="START-like_dom_sf"/>
</dbReference>
<reference evidence="1" key="1">
    <citation type="submission" date="2021-05" db="EMBL/GenBank/DDBJ databases">
        <authorList>
            <person name="Arsene-Ploetze F."/>
        </authorList>
    </citation>
    <scope>NUCLEOTIDE SEQUENCE</scope>
    <source>
        <strain evidence="1">DSM 42138</strain>
    </source>
</reference>
<name>A0A9W4DMZ8_9ACTN</name>
<dbReference type="CDD" id="cd08861">
    <property type="entry name" value="OtcD1_ARO-CYC_like"/>
    <property type="match status" value="2"/>
</dbReference>
<dbReference type="AlphaFoldDB" id="A0A9W4DMZ8"/>
<dbReference type="RefSeq" id="WP_251484010.1">
    <property type="nucleotide sequence ID" value="NZ_CAJSLV010000001.1"/>
</dbReference>
<comment type="caution">
    <text evidence="1">The sequence shown here is derived from an EMBL/GenBank/DDBJ whole genome shotgun (WGS) entry which is preliminary data.</text>
</comment>
<accession>A0A9W4DMZ8</accession>
<dbReference type="Pfam" id="PF10604">
    <property type="entry name" value="Polyketide_cyc2"/>
    <property type="match status" value="2"/>
</dbReference>
<dbReference type="EMBL" id="CAJSLV010000001">
    <property type="protein sequence ID" value="CAG6390891.1"/>
    <property type="molecule type" value="Genomic_DNA"/>
</dbReference>
<dbReference type="SUPFAM" id="SSF55961">
    <property type="entry name" value="Bet v1-like"/>
    <property type="match status" value="2"/>
</dbReference>
<evidence type="ECO:0000313" key="1">
    <source>
        <dbReference type="EMBL" id="CAG6390891.1"/>
    </source>
</evidence>
<evidence type="ECO:0000313" key="2">
    <source>
        <dbReference type="Proteomes" id="UP001152519"/>
    </source>
</evidence>
<dbReference type="Proteomes" id="UP001152519">
    <property type="component" value="Unassembled WGS sequence"/>
</dbReference>